<proteinExistence type="predicted"/>
<dbReference type="PANTHER" id="PTHR46601">
    <property type="entry name" value="ULP_PROTEASE DOMAIN-CONTAINING PROTEIN"/>
    <property type="match status" value="1"/>
</dbReference>
<gene>
    <name evidence="1" type="ORF">MEUPH1_LOCUS22943</name>
</gene>
<evidence type="ECO:0000313" key="1">
    <source>
        <dbReference type="EMBL" id="CAI6368609.1"/>
    </source>
</evidence>
<organism evidence="1 2">
    <name type="scientific">Macrosiphum euphorbiae</name>
    <name type="common">potato aphid</name>
    <dbReference type="NCBI Taxonomy" id="13131"/>
    <lineage>
        <taxon>Eukaryota</taxon>
        <taxon>Metazoa</taxon>
        <taxon>Ecdysozoa</taxon>
        <taxon>Arthropoda</taxon>
        <taxon>Hexapoda</taxon>
        <taxon>Insecta</taxon>
        <taxon>Pterygota</taxon>
        <taxon>Neoptera</taxon>
        <taxon>Paraneoptera</taxon>
        <taxon>Hemiptera</taxon>
        <taxon>Sternorrhyncha</taxon>
        <taxon>Aphidomorpha</taxon>
        <taxon>Aphidoidea</taxon>
        <taxon>Aphididae</taxon>
        <taxon>Macrosiphini</taxon>
        <taxon>Macrosiphum</taxon>
    </lineage>
</organism>
<keyword evidence="2" id="KW-1185">Reference proteome</keyword>
<sequence length="245" mass="29171">MNKINEIIKQDIRTFFEDDEVSMLFPGKKDCITKYKIKKQKRVLTDTLKNHHVKFLGKVDYKISYVSFWKLKPFWVVQHKVSERDTCLCKVHANIQFLVLALFKKNIFDNSNIKEFARHVCCHIDNVACLQRMCGNCMELQIPYNLFEADTTVTYFKWQVRSEMFTDKNNRTRSVKHTVKDKITVTAMDAINTFNDEFIKFLYREGNVIHQFRAIKMLKSKLNPYEVLIHSDFSENYSMKYSTEI</sequence>
<protein>
    <recommendedName>
        <fullName evidence="3">Transposase</fullName>
    </recommendedName>
</protein>
<dbReference type="EMBL" id="CARXXK010000005">
    <property type="protein sequence ID" value="CAI6368609.1"/>
    <property type="molecule type" value="Genomic_DNA"/>
</dbReference>
<dbReference type="PANTHER" id="PTHR46601:SF1">
    <property type="entry name" value="ADF-H DOMAIN-CONTAINING PROTEIN"/>
    <property type="match status" value="1"/>
</dbReference>
<evidence type="ECO:0000313" key="2">
    <source>
        <dbReference type="Proteomes" id="UP001160148"/>
    </source>
</evidence>
<evidence type="ECO:0008006" key="3">
    <source>
        <dbReference type="Google" id="ProtNLM"/>
    </source>
</evidence>
<name>A0AAV0XJ78_9HEMI</name>
<accession>A0AAV0XJ78</accession>
<comment type="caution">
    <text evidence="1">The sequence shown here is derived from an EMBL/GenBank/DDBJ whole genome shotgun (WGS) entry which is preliminary data.</text>
</comment>
<dbReference type="Proteomes" id="UP001160148">
    <property type="component" value="Unassembled WGS sequence"/>
</dbReference>
<reference evidence="1 2" key="1">
    <citation type="submission" date="2023-01" db="EMBL/GenBank/DDBJ databases">
        <authorList>
            <person name="Whitehead M."/>
        </authorList>
    </citation>
    <scope>NUCLEOTIDE SEQUENCE [LARGE SCALE GENOMIC DNA]</scope>
</reference>
<dbReference type="AlphaFoldDB" id="A0AAV0XJ78"/>